<dbReference type="VEuPathDB" id="AmoebaDB:EHI7A_018760"/>
<dbReference type="SUPFAM" id="SSF52833">
    <property type="entry name" value="Thioredoxin-like"/>
    <property type="match status" value="1"/>
</dbReference>
<keyword evidence="2 3" id="KW-0732">Signal</keyword>
<dbReference type="GO" id="GO:0003756">
    <property type="term" value="F:protein disulfide isomerase activity"/>
    <property type="evidence" value="ECO:0007669"/>
    <property type="project" value="TreeGrafter"/>
</dbReference>
<evidence type="ECO:0000313" key="5">
    <source>
        <dbReference type="EMBL" id="GAT91513.1"/>
    </source>
</evidence>
<organism evidence="5 6">
    <name type="scientific">Entamoeba histolytica</name>
    <dbReference type="NCBI Taxonomy" id="5759"/>
    <lineage>
        <taxon>Eukaryota</taxon>
        <taxon>Amoebozoa</taxon>
        <taxon>Evosea</taxon>
        <taxon>Archamoebae</taxon>
        <taxon>Mastigamoebida</taxon>
        <taxon>Entamoebidae</taxon>
        <taxon>Entamoeba</taxon>
    </lineage>
</organism>
<dbReference type="AlphaFoldDB" id="A0A175JDI5"/>
<dbReference type="VEuPathDB" id="AmoebaDB:EHI8A_093010"/>
<dbReference type="Proteomes" id="UP000078387">
    <property type="component" value="Unassembled WGS sequence"/>
</dbReference>
<dbReference type="PROSITE" id="PS00194">
    <property type="entry name" value="THIOREDOXIN_1"/>
    <property type="match status" value="1"/>
</dbReference>
<gene>
    <name evidence="5" type="ORF">CL6EHI_152600</name>
</gene>
<dbReference type="Pfam" id="PF00085">
    <property type="entry name" value="Thioredoxin"/>
    <property type="match status" value="1"/>
</dbReference>
<dbReference type="PANTHER" id="PTHR45672">
    <property type="entry name" value="PROTEIN DISULFIDE-ISOMERASE C17H9.14C-RELATED"/>
    <property type="match status" value="1"/>
</dbReference>
<dbReference type="EMBL" id="BDEQ01000001">
    <property type="protein sequence ID" value="GAT91513.1"/>
    <property type="molecule type" value="Genomic_DNA"/>
</dbReference>
<dbReference type="eggNOG" id="ENOG502RH5G">
    <property type="taxonomic scope" value="Eukaryota"/>
</dbReference>
<dbReference type="GO" id="GO:0005783">
    <property type="term" value="C:endoplasmic reticulum"/>
    <property type="evidence" value="ECO:0007669"/>
    <property type="project" value="TreeGrafter"/>
</dbReference>
<comment type="caution">
    <text evidence="5">The sequence shown here is derived from an EMBL/GenBank/DDBJ whole genome shotgun (WGS) entry which is preliminary data.</text>
</comment>
<dbReference type="InterPro" id="IPR013766">
    <property type="entry name" value="Thioredoxin_domain"/>
</dbReference>
<evidence type="ECO:0000313" key="6">
    <source>
        <dbReference type="Proteomes" id="UP000078387"/>
    </source>
</evidence>
<accession>A0A175JDI5</accession>
<feature type="signal peptide" evidence="3">
    <location>
        <begin position="1"/>
        <end position="16"/>
    </location>
</feature>
<evidence type="ECO:0000256" key="2">
    <source>
        <dbReference type="ARBA" id="ARBA00022729"/>
    </source>
</evidence>
<proteinExistence type="inferred from homology"/>
<feature type="chain" id="PRO_5008039877" evidence="3">
    <location>
        <begin position="17"/>
        <end position="129"/>
    </location>
</feature>
<name>A0A175JDI5_ENTHI</name>
<dbReference type="VEuPathDB" id="AmoebaDB:EHI5A_000680"/>
<evidence type="ECO:0000256" key="1">
    <source>
        <dbReference type="ARBA" id="ARBA00006347"/>
    </source>
</evidence>
<dbReference type="VEuPathDB" id="AmoebaDB:EHI_152600"/>
<dbReference type="VEuPathDB" id="AmoebaDB:KM1_002220"/>
<evidence type="ECO:0000256" key="3">
    <source>
        <dbReference type="SAM" id="SignalP"/>
    </source>
</evidence>
<dbReference type="InterPro" id="IPR036249">
    <property type="entry name" value="Thioredoxin-like_sf"/>
</dbReference>
<dbReference type="GO" id="GO:0006457">
    <property type="term" value="P:protein folding"/>
    <property type="evidence" value="ECO:0007669"/>
    <property type="project" value="TreeGrafter"/>
</dbReference>
<sequence>MIKLFIIIMIINTCYSEETSPLSSEHKEIEDIVPEQYESYNQDIKTKHFIMFYHPYCEWCKEMRTLLIQLSEELPNVKFHQINCVTYKQFCQSHRVNSYPKMYIIHGFFNSQCFDRKYELIKKFIINFK</sequence>
<dbReference type="InterPro" id="IPR051063">
    <property type="entry name" value="PDI"/>
</dbReference>
<evidence type="ECO:0000259" key="4">
    <source>
        <dbReference type="Pfam" id="PF00085"/>
    </source>
</evidence>
<feature type="domain" description="Thioredoxin" evidence="4">
    <location>
        <begin position="34"/>
        <end position="106"/>
    </location>
</feature>
<comment type="similarity">
    <text evidence="1">Belongs to the protein disulfide isomerase family.</text>
</comment>
<dbReference type="Gene3D" id="3.40.30.10">
    <property type="entry name" value="Glutaredoxin"/>
    <property type="match status" value="1"/>
</dbReference>
<dbReference type="InterPro" id="IPR017937">
    <property type="entry name" value="Thioredoxin_CS"/>
</dbReference>
<dbReference type="PANTHER" id="PTHR45672:SF3">
    <property type="entry name" value="THIOREDOXIN DOMAIN-CONTAINING PROTEIN 5"/>
    <property type="match status" value="1"/>
</dbReference>
<dbReference type="CDD" id="cd02961">
    <property type="entry name" value="PDI_a_family"/>
    <property type="match status" value="1"/>
</dbReference>
<reference evidence="5 6" key="1">
    <citation type="submission" date="2016-05" db="EMBL/GenBank/DDBJ databases">
        <title>First whole genome sequencing of Entamoeba histolytica HM1:IMSS-clone-6.</title>
        <authorList>
            <person name="Mukherjee Avik.K."/>
            <person name="Izumyama S."/>
            <person name="Nakada-Tsukui K."/>
            <person name="Nozaki T."/>
        </authorList>
    </citation>
    <scope>NUCLEOTIDE SEQUENCE [LARGE SCALE GENOMIC DNA]</scope>
    <source>
        <strain evidence="5 6">HM1:IMSS clone 6</strain>
    </source>
</reference>
<protein>
    <submittedName>
        <fullName evidence="5">Thioredoxin putative</fullName>
    </submittedName>
</protein>